<gene>
    <name evidence="8" type="ORF">FA869_07530</name>
</gene>
<evidence type="ECO:0000256" key="3">
    <source>
        <dbReference type="ARBA" id="ARBA00022692"/>
    </source>
</evidence>
<dbReference type="AlphaFoldDB" id="A0A4U0YQQ0"/>
<feature type="transmembrane region" description="Helical" evidence="6">
    <location>
        <begin position="108"/>
        <end position="127"/>
    </location>
</feature>
<dbReference type="InterPro" id="IPR050638">
    <property type="entry name" value="AA-Vitamin_Transporters"/>
</dbReference>
<evidence type="ECO:0000256" key="5">
    <source>
        <dbReference type="ARBA" id="ARBA00023136"/>
    </source>
</evidence>
<keyword evidence="5 6" id="KW-0472">Membrane</keyword>
<evidence type="ECO:0000256" key="4">
    <source>
        <dbReference type="ARBA" id="ARBA00022989"/>
    </source>
</evidence>
<evidence type="ECO:0000256" key="2">
    <source>
        <dbReference type="ARBA" id="ARBA00022475"/>
    </source>
</evidence>
<feature type="transmembrane region" description="Helical" evidence="6">
    <location>
        <begin position="288"/>
        <end position="306"/>
    </location>
</feature>
<comment type="subcellular location">
    <subcellularLocation>
        <location evidence="1">Cell membrane</location>
        <topology evidence="1">Multi-pass membrane protein</topology>
    </subcellularLocation>
</comment>
<reference evidence="8 9" key="1">
    <citation type="submission" date="2019-04" db="EMBL/GenBank/DDBJ databases">
        <title>Crypto-aerobic microbial life in anoxic (sulfidic) marine sediments.</title>
        <authorList>
            <person name="Bhattacharya S."/>
            <person name="Roy C."/>
            <person name="Mondal N."/>
            <person name="Sarkar J."/>
            <person name="Mandal S."/>
            <person name="Rameez M.J."/>
            <person name="Ghosh W."/>
        </authorList>
    </citation>
    <scope>NUCLEOTIDE SEQUENCE [LARGE SCALE GENOMIC DNA]</scope>
    <source>
        <strain evidence="8 9">SBBB</strain>
    </source>
</reference>
<evidence type="ECO:0000256" key="6">
    <source>
        <dbReference type="SAM" id="Phobius"/>
    </source>
</evidence>
<proteinExistence type="predicted"/>
<protein>
    <submittedName>
        <fullName evidence="8">DMT family transporter</fullName>
    </submittedName>
</protein>
<feature type="transmembrane region" description="Helical" evidence="6">
    <location>
        <begin position="166"/>
        <end position="186"/>
    </location>
</feature>
<dbReference type="EMBL" id="SWAV01000002">
    <property type="protein sequence ID" value="TKA92234.1"/>
    <property type="molecule type" value="Genomic_DNA"/>
</dbReference>
<feature type="transmembrane region" description="Helical" evidence="6">
    <location>
        <begin position="230"/>
        <end position="251"/>
    </location>
</feature>
<dbReference type="GO" id="GO:0005886">
    <property type="term" value="C:plasma membrane"/>
    <property type="evidence" value="ECO:0007669"/>
    <property type="project" value="UniProtKB-SubCell"/>
</dbReference>
<sequence>MTEGVAEGETSPALWGMHLALMATMVIWALNVTLIKWLVTVMDAMQSATLRMGFAALTLLVLVCLSRQRLPLFRGRVLLLACCSALLMVYANQLLFVSAMTRTTASNAALLLALNPLFNGVMEALFFRKRLRPHYLLGLAVTLSGVCLVVFNNSQASWGAPALGDLLVLGSMLAFALGVAILQFLSQRNVEHPGQVSLNTFIYTVGSLALLLHISLVGDTPVSAIAEQPGQVWLILAFSGAGVTALGAIAWGRGVATIGAGRAAVYMSWVPVLGVAFGALVLKEPLTVWHFIAMLAVILGTALCNLGSIRLRGRTVAG</sequence>
<evidence type="ECO:0000259" key="7">
    <source>
        <dbReference type="Pfam" id="PF00892"/>
    </source>
</evidence>
<dbReference type="PANTHER" id="PTHR32322:SF18">
    <property type="entry name" value="S-ADENOSYLMETHIONINE_S-ADENOSYLHOMOCYSTEINE TRANSPORTER"/>
    <property type="match status" value="1"/>
</dbReference>
<keyword evidence="3 6" id="KW-0812">Transmembrane</keyword>
<feature type="transmembrane region" description="Helical" evidence="6">
    <location>
        <begin position="45"/>
        <end position="65"/>
    </location>
</feature>
<dbReference type="RefSeq" id="WP_136869203.1">
    <property type="nucleotide sequence ID" value="NZ_SWAV01000002.1"/>
</dbReference>
<feature type="transmembrane region" description="Helical" evidence="6">
    <location>
        <begin position="134"/>
        <end position="154"/>
    </location>
</feature>
<keyword evidence="4 6" id="KW-1133">Transmembrane helix</keyword>
<dbReference type="PANTHER" id="PTHR32322">
    <property type="entry name" value="INNER MEMBRANE TRANSPORTER"/>
    <property type="match status" value="1"/>
</dbReference>
<feature type="transmembrane region" description="Helical" evidence="6">
    <location>
        <begin position="198"/>
        <end position="218"/>
    </location>
</feature>
<keyword evidence="2" id="KW-1003">Cell membrane</keyword>
<name>A0A4U0YQQ0_9GAMM</name>
<feature type="transmembrane region" description="Helical" evidence="6">
    <location>
        <begin position="77"/>
        <end position="96"/>
    </location>
</feature>
<organism evidence="8 9">
    <name type="scientific">Halopseudomonas bauzanensis</name>
    <dbReference type="NCBI Taxonomy" id="653930"/>
    <lineage>
        <taxon>Bacteria</taxon>
        <taxon>Pseudomonadati</taxon>
        <taxon>Pseudomonadota</taxon>
        <taxon>Gammaproteobacteria</taxon>
        <taxon>Pseudomonadales</taxon>
        <taxon>Pseudomonadaceae</taxon>
        <taxon>Halopseudomonas</taxon>
    </lineage>
</organism>
<feature type="transmembrane region" description="Helical" evidence="6">
    <location>
        <begin position="19"/>
        <end position="39"/>
    </location>
</feature>
<comment type="caution">
    <text evidence="8">The sequence shown here is derived from an EMBL/GenBank/DDBJ whole genome shotgun (WGS) entry which is preliminary data.</text>
</comment>
<dbReference type="Pfam" id="PF00892">
    <property type="entry name" value="EamA"/>
    <property type="match status" value="2"/>
</dbReference>
<evidence type="ECO:0000313" key="9">
    <source>
        <dbReference type="Proteomes" id="UP000305198"/>
    </source>
</evidence>
<accession>A0A4U0YQQ0</accession>
<evidence type="ECO:0000256" key="1">
    <source>
        <dbReference type="ARBA" id="ARBA00004651"/>
    </source>
</evidence>
<dbReference type="Proteomes" id="UP000305198">
    <property type="component" value="Unassembled WGS sequence"/>
</dbReference>
<feature type="transmembrane region" description="Helical" evidence="6">
    <location>
        <begin position="263"/>
        <end position="282"/>
    </location>
</feature>
<feature type="domain" description="EamA" evidence="7">
    <location>
        <begin position="163"/>
        <end position="304"/>
    </location>
</feature>
<dbReference type="InterPro" id="IPR000620">
    <property type="entry name" value="EamA_dom"/>
</dbReference>
<feature type="domain" description="EamA" evidence="7">
    <location>
        <begin position="18"/>
        <end position="150"/>
    </location>
</feature>
<evidence type="ECO:0000313" key="8">
    <source>
        <dbReference type="EMBL" id="TKA92234.1"/>
    </source>
</evidence>
<dbReference type="InterPro" id="IPR037185">
    <property type="entry name" value="EmrE-like"/>
</dbReference>
<dbReference type="SUPFAM" id="SSF103481">
    <property type="entry name" value="Multidrug resistance efflux transporter EmrE"/>
    <property type="match status" value="2"/>
</dbReference>